<dbReference type="InterPro" id="IPR016039">
    <property type="entry name" value="Thiolase-like"/>
</dbReference>
<dbReference type="Pfam" id="PF08545">
    <property type="entry name" value="ACP_syn_III"/>
    <property type="match status" value="1"/>
</dbReference>
<dbReference type="RefSeq" id="WP_344494527.1">
    <property type="nucleotide sequence ID" value="NZ_BAAAUD010000025.1"/>
</dbReference>
<comment type="caution">
    <text evidence="3">The sequence shown here is derived from an EMBL/GenBank/DDBJ whole genome shotgun (WGS) entry which is preliminary data.</text>
</comment>
<dbReference type="PANTHER" id="PTHR34069:SF2">
    <property type="entry name" value="BETA-KETOACYL-[ACYL-CARRIER-PROTEIN] SYNTHASE III"/>
    <property type="match status" value="1"/>
</dbReference>
<accession>A0ABN3X6R6</accession>
<keyword evidence="1" id="KW-0963">Cytoplasm</keyword>
<dbReference type="Gene3D" id="3.40.47.10">
    <property type="match status" value="2"/>
</dbReference>
<reference evidence="3 4" key="1">
    <citation type="journal article" date="2019" name="Int. J. Syst. Evol. Microbiol.">
        <title>The Global Catalogue of Microorganisms (GCM) 10K type strain sequencing project: providing services to taxonomists for standard genome sequencing and annotation.</title>
        <authorList>
            <consortium name="The Broad Institute Genomics Platform"/>
            <consortium name="The Broad Institute Genome Sequencing Center for Infectious Disease"/>
            <person name="Wu L."/>
            <person name="Ma J."/>
        </authorList>
    </citation>
    <scope>NUCLEOTIDE SEQUENCE [LARGE SCALE GENOMIC DNA]</scope>
    <source>
        <strain evidence="3 4">JCM 9088</strain>
    </source>
</reference>
<dbReference type="Proteomes" id="UP001500403">
    <property type="component" value="Unassembled WGS sequence"/>
</dbReference>
<sequence length="347" mass="37022">MTQQSDASTAPTTYLASVGTALPGDPVDNATLAKVLGVNEEWIEVFIGTRTRHFARDLATGTVRWSLADLCAQAAGRALDAPGVDRSDIEFVVLGTATPDTLMPATVNHVADQLGLDQVPTFQLQSGCAGAVQALGVAQALITSGQYRTGLVIGGDVCSKHLDLQRDLSGAAPSDLVNFVLFGDGAGAAVLTAEPVGQRVAVRHILNRFTGLGRKPGQVIEWFGLADRYDDRQALTEDYKAIEEGVPVMAVEILWEMLGELDWDADQLDYILPPQLSGRMTRRITEELGLPTAHEVSCVADTGNNGNALPFLQIEKLLQRMSGGEKALAVAVESSKWIKAGFALEKI</sequence>
<evidence type="ECO:0000259" key="2">
    <source>
        <dbReference type="Pfam" id="PF08545"/>
    </source>
</evidence>
<dbReference type="SUPFAM" id="SSF53901">
    <property type="entry name" value="Thiolase-like"/>
    <property type="match status" value="2"/>
</dbReference>
<organism evidence="3 4">
    <name type="scientific">Streptomyces enissocaesilis</name>
    <dbReference type="NCBI Taxonomy" id="332589"/>
    <lineage>
        <taxon>Bacteria</taxon>
        <taxon>Bacillati</taxon>
        <taxon>Actinomycetota</taxon>
        <taxon>Actinomycetes</taxon>
        <taxon>Kitasatosporales</taxon>
        <taxon>Streptomycetaceae</taxon>
        <taxon>Streptomyces</taxon>
        <taxon>Streptomyces rochei group</taxon>
    </lineage>
</organism>
<dbReference type="PANTHER" id="PTHR34069">
    <property type="entry name" value="3-OXOACYL-[ACYL-CARRIER-PROTEIN] SYNTHASE 3"/>
    <property type="match status" value="1"/>
</dbReference>
<evidence type="ECO:0000313" key="3">
    <source>
        <dbReference type="EMBL" id="GAA2939109.1"/>
    </source>
</evidence>
<name>A0ABN3X6R6_9ACTN</name>
<feature type="domain" description="Beta-ketoacyl-[acyl-carrier-protein] synthase III N-terminal" evidence="2">
    <location>
        <begin position="122"/>
        <end position="194"/>
    </location>
</feature>
<dbReference type="InterPro" id="IPR013751">
    <property type="entry name" value="ACP_syn_III_N"/>
</dbReference>
<dbReference type="EMBL" id="BAAAUD010000025">
    <property type="protein sequence ID" value="GAA2939109.1"/>
    <property type="molecule type" value="Genomic_DNA"/>
</dbReference>
<evidence type="ECO:0000313" key="4">
    <source>
        <dbReference type="Proteomes" id="UP001500403"/>
    </source>
</evidence>
<protein>
    <submittedName>
        <fullName evidence="3">3-oxoacyl-ACP synthase III family protein</fullName>
    </submittedName>
</protein>
<evidence type="ECO:0000256" key="1">
    <source>
        <dbReference type="ARBA" id="ARBA00022490"/>
    </source>
</evidence>
<gene>
    <name evidence="3" type="ORF">GCM10010446_25650</name>
</gene>
<keyword evidence="4" id="KW-1185">Reference proteome</keyword>
<proteinExistence type="predicted"/>